<dbReference type="Pfam" id="PF03484">
    <property type="entry name" value="B5"/>
    <property type="match status" value="1"/>
</dbReference>
<dbReference type="GeneID" id="33360859"/>
<dbReference type="GO" id="GO:0006432">
    <property type="term" value="P:phenylalanyl-tRNA aminoacylation"/>
    <property type="evidence" value="ECO:0007669"/>
    <property type="project" value="InterPro"/>
</dbReference>
<comment type="cofactor">
    <cofactor evidence="1">
        <name>Mg(2+)</name>
        <dbReference type="ChEBI" id="CHEBI:18420"/>
    </cofactor>
</comment>
<evidence type="ECO:0000259" key="10">
    <source>
        <dbReference type="PROSITE" id="PS51447"/>
    </source>
</evidence>
<keyword evidence="3 12" id="KW-0436">Ligase</keyword>
<feature type="domain" description="FDX-ACB" evidence="10">
    <location>
        <begin position="563"/>
        <end position="652"/>
    </location>
</feature>
<evidence type="ECO:0000256" key="4">
    <source>
        <dbReference type="ARBA" id="ARBA00022723"/>
    </source>
</evidence>
<dbReference type="GO" id="GO:0003723">
    <property type="term" value="F:RNA binding"/>
    <property type="evidence" value="ECO:0007669"/>
    <property type="project" value="InterPro"/>
</dbReference>
<keyword evidence="9" id="KW-0030">Aminoacyl-tRNA synthetase</keyword>
<gene>
    <name evidence="12" type="primary">syfB</name>
</gene>
<dbReference type="SUPFAM" id="SSF55681">
    <property type="entry name" value="Class II aaRS and biotin synthetases"/>
    <property type="match status" value="1"/>
</dbReference>
<proteinExistence type="predicted"/>
<dbReference type="Gene3D" id="3.30.56.10">
    <property type="match status" value="2"/>
</dbReference>
<evidence type="ECO:0000313" key="12">
    <source>
        <dbReference type="EMBL" id="ARW67531.1"/>
    </source>
</evidence>
<dbReference type="SMART" id="SM00874">
    <property type="entry name" value="B5"/>
    <property type="match status" value="1"/>
</dbReference>
<dbReference type="EMBL" id="MF101447">
    <property type="protein sequence ID" value="ARW67531.1"/>
    <property type="molecule type" value="Genomic_DNA"/>
</dbReference>
<dbReference type="PROSITE" id="PS51447">
    <property type="entry name" value="FDX_ACB"/>
    <property type="match status" value="1"/>
</dbReference>
<evidence type="ECO:0000256" key="1">
    <source>
        <dbReference type="ARBA" id="ARBA00001946"/>
    </source>
</evidence>
<dbReference type="GO" id="GO:0004826">
    <property type="term" value="F:phenylalanine-tRNA ligase activity"/>
    <property type="evidence" value="ECO:0007669"/>
    <property type="project" value="UniProtKB-EC"/>
</dbReference>
<evidence type="ECO:0000256" key="9">
    <source>
        <dbReference type="ARBA" id="ARBA00023146"/>
    </source>
</evidence>
<dbReference type="EC" id="6.1.1.20" evidence="2"/>
<evidence type="ECO:0000259" key="11">
    <source>
        <dbReference type="PROSITE" id="PS51483"/>
    </source>
</evidence>
<dbReference type="SMART" id="SM00896">
    <property type="entry name" value="FDX-ACB"/>
    <property type="match status" value="1"/>
</dbReference>
<name>A0A1Z1MP58_9FLOR</name>
<dbReference type="InterPro" id="IPR005147">
    <property type="entry name" value="tRNA_synthase_B5-dom"/>
</dbReference>
<accession>A0A1Z1MP58</accession>
<evidence type="ECO:0000256" key="6">
    <source>
        <dbReference type="ARBA" id="ARBA00022840"/>
    </source>
</evidence>
<dbReference type="AlphaFoldDB" id="A0A1Z1MP58"/>
<dbReference type="GO" id="GO:0000287">
    <property type="term" value="F:magnesium ion binding"/>
    <property type="evidence" value="ECO:0007669"/>
    <property type="project" value="InterPro"/>
</dbReference>
<dbReference type="InterPro" id="IPR036690">
    <property type="entry name" value="Fdx_antiC-bd_sf"/>
</dbReference>
<evidence type="ECO:0000256" key="5">
    <source>
        <dbReference type="ARBA" id="ARBA00022741"/>
    </source>
</evidence>
<evidence type="ECO:0000256" key="8">
    <source>
        <dbReference type="ARBA" id="ARBA00022917"/>
    </source>
</evidence>
<protein>
    <recommendedName>
        <fullName evidence="2">phenylalanine--tRNA ligase</fullName>
        <ecNumber evidence="2">6.1.1.20</ecNumber>
    </recommendedName>
</protein>
<dbReference type="GO" id="GO:0005524">
    <property type="term" value="F:ATP binding"/>
    <property type="evidence" value="ECO:0007669"/>
    <property type="project" value="UniProtKB-KW"/>
</dbReference>
<reference evidence="12" key="1">
    <citation type="journal article" date="2017" name="J. Phycol.">
        <title>Analysis of chloroplast genomes and a supermatrix inform reclassification of the Rhodomelaceae (Rhodophyta).</title>
        <authorList>
            <person name="Diaz-Tapia P."/>
            <person name="Maggs C.A."/>
            <person name="West J.A."/>
            <person name="Verbruggen H."/>
        </authorList>
    </citation>
    <scope>NUCLEOTIDE SEQUENCE</scope>
    <source>
        <strain evidence="12">PD1388</strain>
    </source>
</reference>
<geneLocation type="chloroplast" evidence="12"/>
<dbReference type="InterPro" id="IPR045864">
    <property type="entry name" value="aa-tRNA-synth_II/BPL/LPL"/>
</dbReference>
<dbReference type="InterPro" id="IPR041616">
    <property type="entry name" value="PheRS_beta_core"/>
</dbReference>
<organism evidence="12">
    <name type="scientific">Thaumatella adunca</name>
    <dbReference type="NCBI Taxonomy" id="2006976"/>
    <lineage>
        <taxon>Eukaryota</taxon>
        <taxon>Rhodophyta</taxon>
        <taxon>Florideophyceae</taxon>
        <taxon>Rhodymeniophycidae</taxon>
        <taxon>Ceramiales</taxon>
        <taxon>Rhodomelaceae</taxon>
        <taxon>Thaumatella</taxon>
    </lineage>
</organism>
<dbReference type="SUPFAM" id="SSF46955">
    <property type="entry name" value="Putative DNA-binding domain"/>
    <property type="match status" value="2"/>
</dbReference>
<keyword evidence="8" id="KW-0648">Protein biosynthesis</keyword>
<keyword evidence="6" id="KW-0067">ATP-binding</keyword>
<dbReference type="Pfam" id="PF17759">
    <property type="entry name" value="tRNA_synthFbeta"/>
    <property type="match status" value="1"/>
</dbReference>
<evidence type="ECO:0000256" key="2">
    <source>
        <dbReference type="ARBA" id="ARBA00012814"/>
    </source>
</evidence>
<evidence type="ECO:0000256" key="7">
    <source>
        <dbReference type="ARBA" id="ARBA00022842"/>
    </source>
</evidence>
<feature type="domain" description="B5" evidence="11">
    <location>
        <begin position="248"/>
        <end position="333"/>
    </location>
</feature>
<dbReference type="SUPFAM" id="SSF54991">
    <property type="entry name" value="Anticodon-binding domain of PheRS"/>
    <property type="match status" value="1"/>
</dbReference>
<dbReference type="PROSITE" id="PS51483">
    <property type="entry name" value="B5"/>
    <property type="match status" value="1"/>
</dbReference>
<dbReference type="Gene3D" id="3.30.70.380">
    <property type="entry name" value="Ferrodoxin-fold anticodon-binding domain"/>
    <property type="match status" value="1"/>
</dbReference>
<dbReference type="RefSeq" id="YP_009398345.1">
    <property type="nucleotide sequence ID" value="NC_035291.1"/>
</dbReference>
<keyword evidence="7" id="KW-0460">Magnesium</keyword>
<keyword evidence="12" id="KW-0934">Plastid</keyword>
<dbReference type="Pfam" id="PF03147">
    <property type="entry name" value="FDX-ACB"/>
    <property type="match status" value="1"/>
</dbReference>
<keyword evidence="4" id="KW-0479">Metal-binding</keyword>
<dbReference type="Gene3D" id="3.30.930.10">
    <property type="entry name" value="Bira Bifunctional Protein, Domain 2"/>
    <property type="match status" value="1"/>
</dbReference>
<dbReference type="InterPro" id="IPR005121">
    <property type="entry name" value="Fdx_antiC-bd"/>
</dbReference>
<keyword evidence="12" id="KW-0150">Chloroplast</keyword>
<keyword evidence="5" id="KW-0547">Nucleotide-binding</keyword>
<dbReference type="InterPro" id="IPR009061">
    <property type="entry name" value="DNA-bd_dom_put_sf"/>
</dbReference>
<sequence length="652" mass="77815">MKFSWKLINSFINLKDINFNEFQEKLTLAGIEIESIENKEEIEDQIIDLSITSNRREIFSTLSLAREISIILNKPLKLFPIKLLNKNNINYETYSHQTFIKFIRIHKMNNLSFNKTPEWLINTLNINQIKHNHLLNNIQEYIYIKWGETFQILNDNNMNEIKNFKEIFKSFNTRNAIKTNYRNNNNLCNSITIMFTISQEINIKNQFQYINNSIDYYENFYIDAIKLISTLTTCTINKSYNLYNEKIELNNIINIKKNDINTVLGNTKNKQFNFLSSKNILNILQQLKFFPLYNKAIQTFTVTIPIYRKHDITRQIDVIEEIGRIYQFKYFFKQIRKNNKKGNKSTTSLKIKKIRYTLRHLGLHEVITSSLTNTQNNSITLYNPITNEQKNLRHTILENLVENYLYNIKYENKNIEIFEIGKIFKKNKKNKYIEKKYLGGLIYNKEYIRPKWSEKPKNINFFHVKGILETFLEQINAYVILKNISENNEIENIHNNTHLLKKNHRLGIYNKNNQNFIGVIGELNTIKITKKRKHIYIFEIDIEELNKAMIKNHHLNNIIKVYSNYPSITRDISIKLKQNTNINKIKENILKTNPLLIESVEIFNEYYGKEKRKESIARFVGLRIIYRAQNRTLNTDDIQYIETNLKQITQQI</sequence>
<evidence type="ECO:0000256" key="3">
    <source>
        <dbReference type="ARBA" id="ARBA00022598"/>
    </source>
</evidence>